<protein>
    <recommendedName>
        <fullName evidence="11">Peptidase T</fullName>
        <ecNumber evidence="11">3.4.11.4</ecNumber>
    </recommendedName>
    <alternativeName>
        <fullName evidence="11">Aminotripeptidase</fullName>
        <shortName evidence="11">Tripeptidase</shortName>
    </alternativeName>
    <alternativeName>
        <fullName evidence="11">Tripeptide aminopeptidase</fullName>
    </alternativeName>
</protein>
<dbReference type="Gene3D" id="3.30.70.360">
    <property type="match status" value="1"/>
</dbReference>
<dbReference type="Proteomes" id="UP000070096">
    <property type="component" value="Unassembled WGS sequence"/>
</dbReference>
<dbReference type="NCBIfam" id="TIGR01882">
    <property type="entry name" value="peptidase-T"/>
    <property type="match status" value="1"/>
</dbReference>
<keyword evidence="7 11" id="KW-0479">Metal-binding</keyword>
<evidence type="ECO:0000256" key="13">
    <source>
        <dbReference type="PIRSR" id="PIRSR037215-2"/>
    </source>
</evidence>
<comment type="subcellular location">
    <subcellularLocation>
        <location evidence="2 11">Cytoplasm</location>
    </subcellularLocation>
</comment>
<gene>
    <name evidence="11" type="primary">pepT</name>
    <name evidence="15" type="ORF">SGODD07_00373</name>
</gene>
<dbReference type="GO" id="GO:0006508">
    <property type="term" value="P:proteolysis"/>
    <property type="evidence" value="ECO:0007669"/>
    <property type="project" value="UniProtKB-UniRule"/>
</dbReference>
<keyword evidence="5 11" id="KW-0963">Cytoplasm</keyword>
<comment type="function">
    <text evidence="11">Cleaves the N-terminal amino acid of tripeptides.</text>
</comment>
<dbReference type="PANTHER" id="PTHR42994">
    <property type="entry name" value="PEPTIDASE T"/>
    <property type="match status" value="1"/>
</dbReference>
<feature type="binding site" evidence="11 13">
    <location>
        <position position="170"/>
    </location>
    <ligand>
        <name>Zn(2+)</name>
        <dbReference type="ChEBI" id="CHEBI:29105"/>
        <label>1</label>
    </ligand>
</feature>
<feature type="active site" evidence="11 12">
    <location>
        <position position="111"/>
    </location>
</feature>
<dbReference type="PROSITE" id="PS00759">
    <property type="entry name" value="ARGE_DAPE_CPG2_2"/>
    <property type="match status" value="1"/>
</dbReference>
<reference evidence="15 16" key="1">
    <citation type="submission" date="2016-01" db="EMBL/GenBank/DDBJ databases">
        <title>Highly variable Streptococcus oralis are common among viridans streptococci isolated from primates.</title>
        <authorList>
            <person name="Denapaite D."/>
            <person name="Rieger M."/>
            <person name="Koendgen S."/>
            <person name="Brueckner R."/>
            <person name="Ochigava I."/>
            <person name="Kappeler P."/>
            <person name="Maetz-Rensing K."/>
            <person name="Leendertz F."/>
            <person name="Hakenbeck R."/>
        </authorList>
    </citation>
    <scope>NUCLEOTIDE SEQUENCE [LARGE SCALE GENOMIC DNA]</scope>
    <source>
        <strain evidence="15 16">DD07</strain>
    </source>
</reference>
<feature type="binding site" evidence="11 13">
    <location>
        <position position="409"/>
    </location>
    <ligand>
        <name>Zn(2+)</name>
        <dbReference type="ChEBI" id="CHEBI:29105"/>
        <label>2</label>
    </ligand>
</feature>
<dbReference type="SUPFAM" id="SSF53187">
    <property type="entry name" value="Zn-dependent exopeptidases"/>
    <property type="match status" value="1"/>
</dbReference>
<evidence type="ECO:0000256" key="10">
    <source>
        <dbReference type="ARBA" id="ARBA00023049"/>
    </source>
</evidence>
<dbReference type="GO" id="GO:0043171">
    <property type="term" value="P:peptide catabolic process"/>
    <property type="evidence" value="ECO:0007669"/>
    <property type="project" value="UniProtKB-UniRule"/>
</dbReference>
<evidence type="ECO:0000256" key="12">
    <source>
        <dbReference type="PIRSR" id="PIRSR037215-1"/>
    </source>
</evidence>
<name>A0A139NCF2_STRGN</name>
<evidence type="ECO:0000256" key="6">
    <source>
        <dbReference type="ARBA" id="ARBA00022670"/>
    </source>
</evidence>
<evidence type="ECO:0000256" key="9">
    <source>
        <dbReference type="ARBA" id="ARBA00022833"/>
    </source>
</evidence>
<dbReference type="PROSITE" id="PS00758">
    <property type="entry name" value="ARGE_DAPE_CPG2_1"/>
    <property type="match status" value="1"/>
</dbReference>
<dbReference type="SUPFAM" id="SSF55031">
    <property type="entry name" value="Bacterial exopeptidase dimerisation domain"/>
    <property type="match status" value="1"/>
</dbReference>
<keyword evidence="10 11" id="KW-0482">Metalloprotease</keyword>
<dbReference type="FunFam" id="3.30.70.360:FF:000002">
    <property type="entry name" value="Peptidase T"/>
    <property type="match status" value="1"/>
</dbReference>
<accession>A0A139NCF2</accession>
<dbReference type="Gene3D" id="3.40.630.10">
    <property type="entry name" value="Zn peptidases"/>
    <property type="match status" value="1"/>
</dbReference>
<comment type="cofactor">
    <cofactor evidence="11 13">
        <name>Zn(2+)</name>
        <dbReference type="ChEBI" id="CHEBI:29105"/>
    </cofactor>
    <text evidence="11 13">Binds 2 Zn(2+) ions per subunit.</text>
</comment>
<evidence type="ECO:0000256" key="7">
    <source>
        <dbReference type="ARBA" id="ARBA00022723"/>
    </source>
</evidence>
<evidence type="ECO:0000256" key="1">
    <source>
        <dbReference type="ARBA" id="ARBA00000870"/>
    </source>
</evidence>
<feature type="binding site" evidence="11 13">
    <location>
        <position position="109"/>
    </location>
    <ligand>
        <name>Zn(2+)</name>
        <dbReference type="ChEBI" id="CHEBI:29105"/>
        <label>1</label>
    </ligand>
</feature>
<dbReference type="CDD" id="cd03892">
    <property type="entry name" value="M20_peptT"/>
    <property type="match status" value="1"/>
</dbReference>
<evidence type="ECO:0000256" key="4">
    <source>
        <dbReference type="ARBA" id="ARBA00022438"/>
    </source>
</evidence>
<organism evidence="15 16">
    <name type="scientific">Streptococcus gordonii</name>
    <dbReference type="NCBI Taxonomy" id="1302"/>
    <lineage>
        <taxon>Bacteria</taxon>
        <taxon>Bacillati</taxon>
        <taxon>Bacillota</taxon>
        <taxon>Bacilli</taxon>
        <taxon>Lactobacillales</taxon>
        <taxon>Streptococcaceae</taxon>
        <taxon>Streptococcus</taxon>
    </lineage>
</organism>
<dbReference type="InterPro" id="IPR011650">
    <property type="entry name" value="Peptidase_M20_dimer"/>
</dbReference>
<keyword evidence="6 11" id="KW-0645">Protease</keyword>
<evidence type="ECO:0000313" key="15">
    <source>
        <dbReference type="EMBL" id="KXT73715.1"/>
    </source>
</evidence>
<comment type="catalytic activity">
    <reaction evidence="1 11">
        <text>Release of the N-terminal residue from a tripeptide.</text>
        <dbReference type="EC" id="3.4.11.4"/>
    </reaction>
</comment>
<evidence type="ECO:0000313" key="16">
    <source>
        <dbReference type="Proteomes" id="UP000070096"/>
    </source>
</evidence>
<keyword evidence="9 11" id="KW-0862">Zinc</keyword>
<dbReference type="PANTHER" id="PTHR42994:SF1">
    <property type="entry name" value="PEPTIDASE T"/>
    <property type="match status" value="1"/>
</dbReference>
<feature type="binding site" evidence="11 13">
    <location>
        <position position="170"/>
    </location>
    <ligand>
        <name>Zn(2+)</name>
        <dbReference type="ChEBI" id="CHEBI:29105"/>
        <label>2</label>
    </ligand>
</feature>
<feature type="binding site" evidence="11 13">
    <location>
        <position position="205"/>
    </location>
    <ligand>
        <name>Zn(2+)</name>
        <dbReference type="ChEBI" id="CHEBI:29105"/>
        <label>2</label>
    </ligand>
</feature>
<evidence type="ECO:0000256" key="5">
    <source>
        <dbReference type="ARBA" id="ARBA00022490"/>
    </source>
</evidence>
<evidence type="ECO:0000259" key="14">
    <source>
        <dbReference type="Pfam" id="PF07687"/>
    </source>
</evidence>
<dbReference type="GO" id="GO:0045148">
    <property type="term" value="F:tripeptide aminopeptidase activity"/>
    <property type="evidence" value="ECO:0007669"/>
    <property type="project" value="UniProtKB-UniRule"/>
</dbReference>
<feature type="domain" description="Peptidase M20 dimerisation" evidence="14">
    <location>
        <begin position="236"/>
        <end position="337"/>
    </location>
</feature>
<dbReference type="InterPro" id="IPR036264">
    <property type="entry name" value="Bact_exopeptidase_dim_dom"/>
</dbReference>
<keyword evidence="4 11" id="KW-0031">Aminopeptidase</keyword>
<dbReference type="GO" id="GO:0008270">
    <property type="term" value="F:zinc ion binding"/>
    <property type="evidence" value="ECO:0007669"/>
    <property type="project" value="UniProtKB-UniRule"/>
</dbReference>
<dbReference type="EMBL" id="LQRC01000064">
    <property type="protein sequence ID" value="KXT73715.1"/>
    <property type="molecule type" value="Genomic_DNA"/>
</dbReference>
<evidence type="ECO:0000256" key="3">
    <source>
        <dbReference type="ARBA" id="ARBA00009692"/>
    </source>
</evidence>
<dbReference type="HAMAP" id="MF_00550">
    <property type="entry name" value="Aminopeptidase_M20"/>
    <property type="match status" value="1"/>
</dbReference>
<dbReference type="NCBIfam" id="NF003976">
    <property type="entry name" value="PRK05469.1"/>
    <property type="match status" value="1"/>
</dbReference>
<dbReference type="GO" id="GO:0008237">
    <property type="term" value="F:metallopeptidase activity"/>
    <property type="evidence" value="ECO:0007669"/>
    <property type="project" value="UniProtKB-KW"/>
</dbReference>
<feature type="active site" description="Proton acceptor" evidence="11 12">
    <location>
        <position position="204"/>
    </location>
</feature>
<dbReference type="InterPro" id="IPR010161">
    <property type="entry name" value="Peptidase_M20B"/>
</dbReference>
<dbReference type="Pfam" id="PF07687">
    <property type="entry name" value="M20_dimer"/>
    <property type="match status" value="1"/>
</dbReference>
<evidence type="ECO:0000256" key="8">
    <source>
        <dbReference type="ARBA" id="ARBA00022801"/>
    </source>
</evidence>
<feature type="binding site" evidence="11 13">
    <location>
        <position position="227"/>
    </location>
    <ligand>
        <name>Zn(2+)</name>
        <dbReference type="ChEBI" id="CHEBI:29105"/>
        <label>1</label>
    </ligand>
</feature>
<dbReference type="PATRIC" id="fig|1302.21.peg.423"/>
<dbReference type="InterPro" id="IPR001261">
    <property type="entry name" value="ArgE/DapE_CS"/>
</dbReference>
<dbReference type="EC" id="3.4.11.4" evidence="11"/>
<evidence type="ECO:0000256" key="2">
    <source>
        <dbReference type="ARBA" id="ARBA00004496"/>
    </source>
</evidence>
<keyword evidence="8 11" id="KW-0378">Hydrolase</keyword>
<comment type="similarity">
    <text evidence="3 11">Belongs to the peptidase M20B family.</text>
</comment>
<dbReference type="InterPro" id="IPR002933">
    <property type="entry name" value="Peptidase_M20"/>
</dbReference>
<comment type="caution">
    <text evidence="15">The sequence shown here is derived from an EMBL/GenBank/DDBJ whole genome shotgun (WGS) entry which is preliminary data.</text>
</comment>
<sequence length="436" mass="48683">MTFLFFSTLSETYQYAKIDLNQNERRDFMKYPNLLERFLTYVKVNTRSDETSTTTPSTQSQVDFANNVLIPEMKRVGLENVYYLPNGFAIGTLPANDPSFTRKIGFISHMDTADFNAKNIQPQVIENYDGGVIPLGQSGFNLDPADFASLHKYKGQTLITTDGTTLLGADDKSGIAEIMTAIEYLSAHPEIKHGEIRVGFGPDEEIGVGADKFDAEDFNVDFAYTVDGGPLGELQYETFSAAGAELTFQGRNVHPGTAKDQMINALQLAIDFHNQLPEADRPEKTEGYQGFYHLMNLTGTVEEAQASYIIRDFETNAFENRKATMRTIADKMNQELGSERINLTLKDQYYNMKQVIEKDMTPITIAKAVMESLDIQPIIEPIRGGTDGSKISFMGIPTPNLFAGGENMHGRFEYVSLETMERAVDTIIGIVSYQEK</sequence>
<proteinExistence type="inferred from homology"/>
<dbReference type="PIRSF" id="PIRSF037215">
    <property type="entry name" value="Peptidase_M20B"/>
    <property type="match status" value="1"/>
</dbReference>
<dbReference type="AlphaFoldDB" id="A0A139NCF2"/>
<evidence type="ECO:0000256" key="11">
    <source>
        <dbReference type="HAMAP-Rule" id="MF_00550"/>
    </source>
</evidence>
<dbReference type="NCBIfam" id="NF009920">
    <property type="entry name" value="PRK13381.1"/>
    <property type="match status" value="1"/>
</dbReference>
<dbReference type="Pfam" id="PF01546">
    <property type="entry name" value="Peptidase_M20"/>
    <property type="match status" value="1"/>
</dbReference>
<dbReference type="GO" id="GO:0005829">
    <property type="term" value="C:cytosol"/>
    <property type="evidence" value="ECO:0007669"/>
    <property type="project" value="TreeGrafter"/>
</dbReference>